<accession>A0AAV4G7I3</accession>
<evidence type="ECO:0000256" key="1">
    <source>
        <dbReference type="SAM" id="Phobius"/>
    </source>
</evidence>
<protein>
    <submittedName>
        <fullName evidence="2">Uncharacterized protein</fullName>
    </submittedName>
</protein>
<name>A0AAV4G7I3_9GAST</name>
<dbReference type="Proteomes" id="UP000762676">
    <property type="component" value="Unassembled WGS sequence"/>
</dbReference>
<evidence type="ECO:0000313" key="2">
    <source>
        <dbReference type="EMBL" id="GFR81264.1"/>
    </source>
</evidence>
<evidence type="ECO:0000313" key="3">
    <source>
        <dbReference type="Proteomes" id="UP000762676"/>
    </source>
</evidence>
<feature type="non-terminal residue" evidence="2">
    <location>
        <position position="63"/>
    </location>
</feature>
<keyword evidence="1" id="KW-1133">Transmembrane helix</keyword>
<dbReference type="AlphaFoldDB" id="A0AAV4G7I3"/>
<keyword evidence="3" id="KW-1185">Reference proteome</keyword>
<sequence>MPTPIVIRQTSNRIRVSARFIIVILVLLSFYRLPDAVASRLTDIVAKTLTGVAFETSMRKVVE</sequence>
<comment type="caution">
    <text evidence="2">The sequence shown here is derived from an EMBL/GenBank/DDBJ whole genome shotgun (WGS) entry which is preliminary data.</text>
</comment>
<keyword evidence="1" id="KW-0812">Transmembrane</keyword>
<feature type="transmembrane region" description="Helical" evidence="1">
    <location>
        <begin position="16"/>
        <end position="33"/>
    </location>
</feature>
<keyword evidence="1" id="KW-0472">Membrane</keyword>
<organism evidence="2 3">
    <name type="scientific">Elysia marginata</name>
    <dbReference type="NCBI Taxonomy" id="1093978"/>
    <lineage>
        <taxon>Eukaryota</taxon>
        <taxon>Metazoa</taxon>
        <taxon>Spiralia</taxon>
        <taxon>Lophotrochozoa</taxon>
        <taxon>Mollusca</taxon>
        <taxon>Gastropoda</taxon>
        <taxon>Heterobranchia</taxon>
        <taxon>Euthyneura</taxon>
        <taxon>Panpulmonata</taxon>
        <taxon>Sacoglossa</taxon>
        <taxon>Placobranchoidea</taxon>
        <taxon>Plakobranchidae</taxon>
        <taxon>Elysia</taxon>
    </lineage>
</organism>
<proteinExistence type="predicted"/>
<reference evidence="2 3" key="1">
    <citation type="journal article" date="2021" name="Elife">
        <title>Chloroplast acquisition without the gene transfer in kleptoplastic sea slugs, Plakobranchus ocellatus.</title>
        <authorList>
            <person name="Maeda T."/>
            <person name="Takahashi S."/>
            <person name="Yoshida T."/>
            <person name="Shimamura S."/>
            <person name="Takaki Y."/>
            <person name="Nagai Y."/>
            <person name="Toyoda A."/>
            <person name="Suzuki Y."/>
            <person name="Arimoto A."/>
            <person name="Ishii H."/>
            <person name="Satoh N."/>
            <person name="Nishiyama T."/>
            <person name="Hasebe M."/>
            <person name="Maruyama T."/>
            <person name="Minagawa J."/>
            <person name="Obokata J."/>
            <person name="Shigenobu S."/>
        </authorList>
    </citation>
    <scope>NUCLEOTIDE SEQUENCE [LARGE SCALE GENOMIC DNA]</scope>
</reference>
<dbReference type="EMBL" id="BMAT01008252">
    <property type="protein sequence ID" value="GFR81264.1"/>
    <property type="molecule type" value="Genomic_DNA"/>
</dbReference>
<gene>
    <name evidence="2" type="ORF">ElyMa_004066100</name>
</gene>